<feature type="region of interest" description="Disordered" evidence="1">
    <location>
        <begin position="331"/>
        <end position="356"/>
    </location>
</feature>
<keyword evidence="2" id="KW-1133">Transmembrane helix</keyword>
<dbReference type="EMBL" id="DXHV01000079">
    <property type="protein sequence ID" value="HIW01394.1"/>
    <property type="molecule type" value="Genomic_DNA"/>
</dbReference>
<dbReference type="AlphaFoldDB" id="A0A9D1PZ63"/>
<feature type="transmembrane region" description="Helical" evidence="2">
    <location>
        <begin position="132"/>
        <end position="151"/>
    </location>
</feature>
<protein>
    <submittedName>
        <fullName evidence="3">Uncharacterized protein</fullName>
    </submittedName>
</protein>
<keyword evidence="2" id="KW-0472">Membrane</keyword>
<evidence type="ECO:0000256" key="1">
    <source>
        <dbReference type="SAM" id="MobiDB-lite"/>
    </source>
</evidence>
<organism evidence="3 4">
    <name type="scientific">Candidatus Desulfovibrio intestinipullorum</name>
    <dbReference type="NCBI Taxonomy" id="2838536"/>
    <lineage>
        <taxon>Bacteria</taxon>
        <taxon>Pseudomonadati</taxon>
        <taxon>Thermodesulfobacteriota</taxon>
        <taxon>Desulfovibrionia</taxon>
        <taxon>Desulfovibrionales</taxon>
        <taxon>Desulfovibrionaceae</taxon>
        <taxon>Desulfovibrio</taxon>
    </lineage>
</organism>
<proteinExistence type="predicted"/>
<comment type="caution">
    <text evidence="3">The sequence shown here is derived from an EMBL/GenBank/DDBJ whole genome shotgun (WGS) entry which is preliminary data.</text>
</comment>
<dbReference type="Proteomes" id="UP000886752">
    <property type="component" value="Unassembled WGS sequence"/>
</dbReference>
<feature type="region of interest" description="Disordered" evidence="1">
    <location>
        <begin position="281"/>
        <end position="309"/>
    </location>
</feature>
<evidence type="ECO:0000256" key="2">
    <source>
        <dbReference type="SAM" id="Phobius"/>
    </source>
</evidence>
<gene>
    <name evidence="3" type="ORF">H9894_09455</name>
</gene>
<accession>A0A9D1PZ63</accession>
<evidence type="ECO:0000313" key="4">
    <source>
        <dbReference type="Proteomes" id="UP000886752"/>
    </source>
</evidence>
<name>A0A9D1PZ63_9BACT</name>
<sequence length="356" mass="38546">MKSSVTTSRTTAIICAAGILFCLWVYAGTGEQVCFTAGCSLYQQSSVAGLPLWWIGVAGFAVLGLLALAGKLALAYMAAWLGLLIDAGLLALMLLTAPCFNCLIVAVLLMAAFVSLRRGVQDRSWSAQKQGRSVLVLVWSFFFICNVGIVLKSSVPLWDISDNAEDASVRMFFSPSCSKCRQGVAQLSGNIDVAFYPVAETDWDVKRIAHMQESLAGGMNMYEAFMASSTVERPTTLELYSPSMIALRLKLLCNMAHIYMDGGRVVPYIEYRGLPAFLDRENSGAPQTQPLTQSYNPNVGQGSVQTHDPTRKQQDDMLFLEGSSAVGGACYGDKPCPEDEGSAYTPVQGYGEQLLQ</sequence>
<reference evidence="3" key="2">
    <citation type="submission" date="2021-04" db="EMBL/GenBank/DDBJ databases">
        <authorList>
            <person name="Gilroy R."/>
        </authorList>
    </citation>
    <scope>NUCLEOTIDE SEQUENCE</scope>
    <source>
        <strain evidence="3">ChiHecec2B26-446</strain>
    </source>
</reference>
<evidence type="ECO:0000313" key="3">
    <source>
        <dbReference type="EMBL" id="HIW01394.1"/>
    </source>
</evidence>
<reference evidence="3" key="1">
    <citation type="journal article" date="2021" name="PeerJ">
        <title>Extensive microbial diversity within the chicken gut microbiome revealed by metagenomics and culture.</title>
        <authorList>
            <person name="Gilroy R."/>
            <person name="Ravi A."/>
            <person name="Getino M."/>
            <person name="Pursley I."/>
            <person name="Horton D.L."/>
            <person name="Alikhan N.F."/>
            <person name="Baker D."/>
            <person name="Gharbi K."/>
            <person name="Hall N."/>
            <person name="Watson M."/>
            <person name="Adriaenssens E.M."/>
            <person name="Foster-Nyarko E."/>
            <person name="Jarju S."/>
            <person name="Secka A."/>
            <person name="Antonio M."/>
            <person name="Oren A."/>
            <person name="Chaudhuri R.R."/>
            <person name="La Ragione R."/>
            <person name="Hildebrand F."/>
            <person name="Pallen M.J."/>
        </authorList>
    </citation>
    <scope>NUCLEOTIDE SEQUENCE</scope>
    <source>
        <strain evidence="3">ChiHecec2B26-446</strain>
    </source>
</reference>
<feature type="transmembrane region" description="Helical" evidence="2">
    <location>
        <begin position="51"/>
        <end position="69"/>
    </location>
</feature>
<keyword evidence="2" id="KW-0812">Transmembrane</keyword>
<feature type="compositionally biased region" description="Polar residues" evidence="1">
    <location>
        <begin position="284"/>
        <end position="307"/>
    </location>
</feature>